<name>A0ACC2T0A5_9FUNG</name>
<keyword evidence="2" id="KW-1185">Reference proteome</keyword>
<accession>A0ACC2T0A5</accession>
<evidence type="ECO:0000313" key="1">
    <source>
        <dbReference type="EMBL" id="KAJ9068035.1"/>
    </source>
</evidence>
<gene>
    <name evidence="1" type="ORF">DSO57_1032803</name>
</gene>
<reference evidence="1" key="1">
    <citation type="submission" date="2022-04" db="EMBL/GenBank/DDBJ databases">
        <title>Genome of the entomopathogenic fungus Entomophthora muscae.</title>
        <authorList>
            <person name="Elya C."/>
            <person name="Lovett B.R."/>
            <person name="Lee E."/>
            <person name="Macias A.M."/>
            <person name="Hajek A.E."/>
            <person name="De Bivort B.L."/>
            <person name="Kasson M.T."/>
            <person name="De Fine Licht H.H."/>
            <person name="Stajich J.E."/>
        </authorList>
    </citation>
    <scope>NUCLEOTIDE SEQUENCE</scope>
    <source>
        <strain evidence="1">Berkeley</strain>
    </source>
</reference>
<sequence length="203" mass="23545">MQMEKSILEVSTKKDVGTQSLITSHNRQAVFKFFELINSLAKANSRLPLLLRVFSTPFFTLTTTLFGALFFLAFSLKKWVFFLLYRRRIYNLMLLRASKLKYAKMHELLSSGKKVEPAYQPIETENLTSSLRSISSERNYLIRHTRESLDEFSIIVMSQIYSVPSARELKDASKYWARKDSPSSEIKAILRSIRLSLLTNRTT</sequence>
<protein>
    <submittedName>
        <fullName evidence="1">Uncharacterized protein</fullName>
    </submittedName>
</protein>
<organism evidence="1 2">
    <name type="scientific">Entomophthora muscae</name>
    <dbReference type="NCBI Taxonomy" id="34485"/>
    <lineage>
        <taxon>Eukaryota</taxon>
        <taxon>Fungi</taxon>
        <taxon>Fungi incertae sedis</taxon>
        <taxon>Zoopagomycota</taxon>
        <taxon>Entomophthoromycotina</taxon>
        <taxon>Entomophthoromycetes</taxon>
        <taxon>Entomophthorales</taxon>
        <taxon>Entomophthoraceae</taxon>
        <taxon>Entomophthora</taxon>
    </lineage>
</organism>
<evidence type="ECO:0000313" key="2">
    <source>
        <dbReference type="Proteomes" id="UP001165960"/>
    </source>
</evidence>
<proteinExistence type="predicted"/>
<dbReference type="Proteomes" id="UP001165960">
    <property type="component" value="Unassembled WGS sequence"/>
</dbReference>
<comment type="caution">
    <text evidence="1">The sequence shown here is derived from an EMBL/GenBank/DDBJ whole genome shotgun (WGS) entry which is preliminary data.</text>
</comment>
<dbReference type="EMBL" id="QTSX02003800">
    <property type="protein sequence ID" value="KAJ9068035.1"/>
    <property type="molecule type" value="Genomic_DNA"/>
</dbReference>